<evidence type="ECO:0000313" key="3">
    <source>
        <dbReference type="Proteomes" id="UP001642484"/>
    </source>
</evidence>
<comment type="caution">
    <text evidence="2">The sequence shown here is derived from an EMBL/GenBank/DDBJ whole genome shotgun (WGS) entry which is preliminary data.</text>
</comment>
<feature type="compositionally biased region" description="Polar residues" evidence="1">
    <location>
        <begin position="259"/>
        <end position="268"/>
    </location>
</feature>
<protein>
    <recommendedName>
        <fullName evidence="4">Pre-mRNA-splicing factor 38</fullName>
    </recommendedName>
</protein>
<organism evidence="2 3">
    <name type="scientific">Durusdinium trenchii</name>
    <dbReference type="NCBI Taxonomy" id="1381693"/>
    <lineage>
        <taxon>Eukaryota</taxon>
        <taxon>Sar</taxon>
        <taxon>Alveolata</taxon>
        <taxon>Dinophyceae</taxon>
        <taxon>Suessiales</taxon>
        <taxon>Symbiodiniaceae</taxon>
        <taxon>Durusdinium</taxon>
    </lineage>
</organism>
<name>A0ABP0MEA1_9DINO</name>
<sequence>MSNFDKVNPGAVFQAEWAKWQKQLREWRQSYDEWRQVIQQLQEWDEKESKGVHGQLASIDPNLDVFAIDNIMDIGEGEPLFGSFEYEDWLLLSTKVELHLLVHHFRDDTGGAVLDESNLQHYYKTYFRRELKLDDFAAKSAAEVIELVQDSVCIENALLDYKLPEDTPFVHFLKMTEKARRDRLQALEAGDETVLLKFPGAEKEREAKKKYEARKAKESQPPLERKGLAKRPHQEVGYKDQDRERRPERDRDRPGESLRASNYGQSYSSRDDKQSGRERDMPRDRYSDRDRDRRPDRYSERDTDRDGYRIQSRSRDRGRYGEADSRRYRTGSHASPPSEPRTAAARCPPPPPAPRANTTTRRDPPSTAYSRALPDRDRERTPAQPAPQTAYRRDPPPDSRSGQRSALSTQVYSRDAGTYVQSVPRPIVPAPPAASPGMVKGPAQGQIKGNSGSSQVKGGKGHLRRPAKELDPLDAFMAGMEQHGEAFATGELNEPKRSRPDPPAAAPQADPRKGQMVNHGDHGASHSFRGDPAPERYRSNASRSDVRHSDGRDRHPGNHGSDYRSERSAYPESYRSDARSDSHRDGRSDHRPIGSLSERADSSRNDSHRDSYRPPSYRDSYNNDSHVRSESYRAGYQADGYRDGRGQVRDDERNGRSQGADYSRPEFGRSADNYRVDAYRSAPDGYSRTSTPSHGQVEDRRTIGARSGYSGRVNPQDL</sequence>
<gene>
    <name evidence="2" type="ORF">CCMP2556_LOCUS25459</name>
</gene>
<accession>A0ABP0MEA1</accession>
<feature type="region of interest" description="Disordered" evidence="1">
    <location>
        <begin position="206"/>
        <end position="718"/>
    </location>
</feature>
<evidence type="ECO:0000313" key="2">
    <source>
        <dbReference type="EMBL" id="CAK9049826.1"/>
    </source>
</evidence>
<feature type="compositionally biased region" description="Polar residues" evidence="1">
    <location>
        <begin position="447"/>
        <end position="456"/>
    </location>
</feature>
<feature type="compositionally biased region" description="Polar residues" evidence="1">
    <location>
        <begin position="400"/>
        <end position="412"/>
    </location>
</feature>
<feature type="compositionally biased region" description="Basic and acidic residues" evidence="1">
    <location>
        <begin position="640"/>
        <end position="655"/>
    </location>
</feature>
<feature type="compositionally biased region" description="Basic and acidic residues" evidence="1">
    <location>
        <begin position="206"/>
        <end position="256"/>
    </location>
</feature>
<evidence type="ECO:0008006" key="4">
    <source>
        <dbReference type="Google" id="ProtNLM"/>
    </source>
</evidence>
<feature type="compositionally biased region" description="Basic and acidic residues" evidence="1">
    <location>
        <begin position="663"/>
        <end position="678"/>
    </location>
</feature>
<proteinExistence type="predicted"/>
<evidence type="ECO:0000256" key="1">
    <source>
        <dbReference type="SAM" id="MobiDB-lite"/>
    </source>
</evidence>
<feature type="compositionally biased region" description="Basic and acidic residues" evidence="1">
    <location>
        <begin position="269"/>
        <end position="327"/>
    </location>
</feature>
<reference evidence="2 3" key="1">
    <citation type="submission" date="2024-02" db="EMBL/GenBank/DDBJ databases">
        <authorList>
            <person name="Chen Y."/>
            <person name="Shah S."/>
            <person name="Dougan E. K."/>
            <person name="Thang M."/>
            <person name="Chan C."/>
        </authorList>
    </citation>
    <scope>NUCLEOTIDE SEQUENCE [LARGE SCALE GENOMIC DNA]</scope>
</reference>
<feature type="compositionally biased region" description="Basic and acidic residues" evidence="1">
    <location>
        <begin position="519"/>
        <end position="612"/>
    </location>
</feature>
<keyword evidence="3" id="KW-1185">Reference proteome</keyword>
<dbReference type="EMBL" id="CAXAMN010017113">
    <property type="protein sequence ID" value="CAK9049826.1"/>
    <property type="molecule type" value="Genomic_DNA"/>
</dbReference>
<dbReference type="Proteomes" id="UP001642484">
    <property type="component" value="Unassembled WGS sequence"/>
</dbReference>